<evidence type="ECO:0000256" key="3">
    <source>
        <dbReference type="ARBA" id="ARBA00022475"/>
    </source>
</evidence>
<proteinExistence type="inferred from homology"/>
<evidence type="ECO:0000256" key="10">
    <source>
        <dbReference type="ARBA" id="ARBA00030775"/>
    </source>
</evidence>
<gene>
    <name evidence="11" type="ORF">CBP36_11875</name>
</gene>
<dbReference type="NCBIfam" id="TIGR02532">
    <property type="entry name" value="IV_pilin_GFxxxE"/>
    <property type="match status" value="1"/>
</dbReference>
<keyword evidence="7" id="KW-1133">Transmembrane helix</keyword>
<evidence type="ECO:0000256" key="4">
    <source>
        <dbReference type="ARBA" id="ARBA00022481"/>
    </source>
</evidence>
<protein>
    <recommendedName>
        <fullName evidence="2">Type II secretion system protein H</fullName>
    </recommendedName>
    <alternativeName>
        <fullName evidence="10">General secretion pathway protein H</fullName>
    </alternativeName>
</protein>
<evidence type="ECO:0000313" key="12">
    <source>
        <dbReference type="Proteomes" id="UP000194440"/>
    </source>
</evidence>
<dbReference type="Proteomes" id="UP000194440">
    <property type="component" value="Chromosome"/>
</dbReference>
<evidence type="ECO:0000256" key="1">
    <source>
        <dbReference type="ARBA" id="ARBA00004377"/>
    </source>
</evidence>
<dbReference type="Pfam" id="PF07963">
    <property type="entry name" value="N_methyl"/>
    <property type="match status" value="1"/>
</dbReference>
<dbReference type="OrthoDB" id="9180128at2"/>
<dbReference type="InterPro" id="IPR012902">
    <property type="entry name" value="N_methyl_site"/>
</dbReference>
<dbReference type="SUPFAM" id="SSF54523">
    <property type="entry name" value="Pili subunits"/>
    <property type="match status" value="1"/>
</dbReference>
<name>A0A240UIQ5_9BURK</name>
<accession>A0A240TX28</accession>
<evidence type="ECO:0000256" key="6">
    <source>
        <dbReference type="ARBA" id="ARBA00022692"/>
    </source>
</evidence>
<dbReference type="KEGG" id="acis:CBP35_07045"/>
<evidence type="ECO:0000256" key="2">
    <source>
        <dbReference type="ARBA" id="ARBA00021549"/>
    </source>
</evidence>
<reference evidence="11" key="1">
    <citation type="submission" date="2017-05" db="EMBL/GenBank/DDBJ databases">
        <title>Polyphasic characterization of four soil-derived phenanthrene-degrading Acidovorax strains and proposal of Acidovorax phenanthrenivorans sp. nov.</title>
        <authorList>
            <person name="Singleton D."/>
            <person name="Lee J."/>
            <person name="Dickey A.N."/>
            <person name="Stroud A."/>
            <person name="Scholl E.H."/>
            <person name="Wright F.A."/>
            <person name="Aitken M.D."/>
        </authorList>
    </citation>
    <scope>NUCLEOTIDE SEQUENCE</scope>
    <source>
        <strain evidence="11">P4</strain>
    </source>
</reference>
<evidence type="ECO:0000256" key="8">
    <source>
        <dbReference type="ARBA" id="ARBA00023136"/>
    </source>
</evidence>
<dbReference type="InterPro" id="IPR045584">
    <property type="entry name" value="Pilin-like"/>
</dbReference>
<evidence type="ECO:0000256" key="9">
    <source>
        <dbReference type="ARBA" id="ARBA00025772"/>
    </source>
</evidence>
<dbReference type="InterPro" id="IPR022346">
    <property type="entry name" value="T2SS_GspH"/>
</dbReference>
<sequence length="163" mass="17333">MRTSRRHNALGFTLIELMVAVAVLAVIVSLASPSFRTLMEAQRMRSAAFDLMADLTLARSEALKRGEISTPVTLTRDASNATGRWESGWSVTVGTEVLSRKSSVGAGVVIRGPATVTFDRNGRASNLTNVARFAFTSSSAAQNRCISIDPSGRPKSSTAVCPT</sequence>
<dbReference type="GO" id="GO:0015627">
    <property type="term" value="C:type II protein secretion system complex"/>
    <property type="evidence" value="ECO:0007669"/>
    <property type="project" value="InterPro"/>
</dbReference>
<dbReference type="Gene3D" id="3.55.40.10">
    <property type="entry name" value="minor pseudopilin epsh domain"/>
    <property type="match status" value="1"/>
</dbReference>
<comment type="subcellular location">
    <subcellularLocation>
        <location evidence="1">Cell inner membrane</location>
        <topology evidence="1">Single-pass membrane protein</topology>
    </subcellularLocation>
</comment>
<evidence type="ECO:0000256" key="7">
    <source>
        <dbReference type="ARBA" id="ARBA00022989"/>
    </source>
</evidence>
<dbReference type="GO" id="GO:0015628">
    <property type="term" value="P:protein secretion by the type II secretion system"/>
    <property type="evidence" value="ECO:0007669"/>
    <property type="project" value="InterPro"/>
</dbReference>
<keyword evidence="8" id="KW-0472">Membrane</keyword>
<keyword evidence="12" id="KW-1185">Reference proteome</keyword>
<dbReference type="KEGG" id="acid:CBP33_11395"/>
<accession>A0A240UIQ5</accession>
<dbReference type="EMBL" id="CP021366">
    <property type="protein sequence ID" value="ART60900.1"/>
    <property type="molecule type" value="Genomic_DNA"/>
</dbReference>
<keyword evidence="5" id="KW-0997">Cell inner membrane</keyword>
<keyword evidence="6" id="KW-0812">Transmembrane</keyword>
<organism evidence="11 12">
    <name type="scientific">Acidovorax carolinensis</name>
    <dbReference type="NCBI Taxonomy" id="553814"/>
    <lineage>
        <taxon>Bacteria</taxon>
        <taxon>Pseudomonadati</taxon>
        <taxon>Pseudomonadota</taxon>
        <taxon>Betaproteobacteria</taxon>
        <taxon>Burkholderiales</taxon>
        <taxon>Comamonadaceae</taxon>
        <taxon>Acidovorax</taxon>
    </lineage>
</organism>
<evidence type="ECO:0000256" key="5">
    <source>
        <dbReference type="ARBA" id="ARBA00022519"/>
    </source>
</evidence>
<evidence type="ECO:0000313" key="11">
    <source>
        <dbReference type="EMBL" id="ART60900.1"/>
    </source>
</evidence>
<dbReference type="RefSeq" id="WP_086914103.1">
    <property type="nucleotide sequence ID" value="NZ_CP021359.1"/>
</dbReference>
<keyword evidence="3" id="KW-1003">Cell membrane</keyword>
<dbReference type="AlphaFoldDB" id="A0A240UIQ5"/>
<comment type="similarity">
    <text evidence="9">Belongs to the GSP H family.</text>
</comment>
<keyword evidence="4" id="KW-0488">Methylation</keyword>
<dbReference type="GO" id="GO:0005886">
    <property type="term" value="C:plasma membrane"/>
    <property type="evidence" value="ECO:0007669"/>
    <property type="project" value="UniProtKB-SubCell"/>
</dbReference>
<dbReference type="KEGG" id="acip:CBP36_11875"/>
<dbReference type="Pfam" id="PF12019">
    <property type="entry name" value="GspH"/>
    <property type="match status" value="1"/>
</dbReference>